<evidence type="ECO:0000313" key="1">
    <source>
        <dbReference type="EMBL" id="PWQ95167.1"/>
    </source>
</evidence>
<keyword evidence="2" id="KW-1185">Reference proteome</keyword>
<dbReference type="Gene3D" id="3.30.310.50">
    <property type="entry name" value="Alpha-D-phosphohexomutase, C-terminal domain"/>
    <property type="match status" value="1"/>
</dbReference>
<dbReference type="EMBL" id="QGKL01000035">
    <property type="protein sequence ID" value="PWQ95167.1"/>
    <property type="molecule type" value="Genomic_DNA"/>
</dbReference>
<organism evidence="1 2">
    <name type="scientific">Leucothrix arctica</name>
    <dbReference type="NCBI Taxonomy" id="1481894"/>
    <lineage>
        <taxon>Bacteria</taxon>
        <taxon>Pseudomonadati</taxon>
        <taxon>Pseudomonadota</taxon>
        <taxon>Gammaproteobacteria</taxon>
        <taxon>Thiotrichales</taxon>
        <taxon>Thiotrichaceae</taxon>
        <taxon>Leucothrix</taxon>
    </lineage>
</organism>
<accession>A0A317C9X0</accession>
<dbReference type="InterPro" id="IPR014543">
    <property type="entry name" value="UCP028291"/>
</dbReference>
<proteinExistence type="predicted"/>
<evidence type="ECO:0000313" key="2">
    <source>
        <dbReference type="Proteomes" id="UP000245506"/>
    </source>
</evidence>
<gene>
    <name evidence="1" type="ORF">DKT75_12520</name>
</gene>
<dbReference type="Pfam" id="PF09981">
    <property type="entry name" value="DUF2218"/>
    <property type="match status" value="1"/>
</dbReference>
<protein>
    <recommendedName>
        <fullName evidence="3">DUF2218 domain-containing protein</fullName>
    </recommendedName>
</protein>
<comment type="caution">
    <text evidence="1">The sequence shown here is derived from an EMBL/GenBank/DDBJ whole genome shotgun (WGS) entry which is preliminary data.</text>
</comment>
<dbReference type="Proteomes" id="UP000245506">
    <property type="component" value="Unassembled WGS sequence"/>
</dbReference>
<dbReference type="RefSeq" id="WP_109823779.1">
    <property type="nucleotide sequence ID" value="NZ_QGKL01000035.1"/>
</dbReference>
<dbReference type="AlphaFoldDB" id="A0A317C9X0"/>
<dbReference type="OrthoDB" id="9806511at2"/>
<evidence type="ECO:0008006" key="3">
    <source>
        <dbReference type="Google" id="ProtNLM"/>
    </source>
</evidence>
<sequence>MKYLSNTQVSAEKSQRYINSLGKHFARKIPVDFEENEIIIRFEMGICTMSAAGEEMNFVCAANSSDDLEIVKDVIGSHIIKYGELKEVTVTWTDQT</sequence>
<name>A0A317C9X0_9GAMM</name>
<reference evidence="1 2" key="1">
    <citation type="submission" date="2018-05" db="EMBL/GenBank/DDBJ databases">
        <title>Leucothrix arctica sp. nov., isolated from Arctic seawater.</title>
        <authorList>
            <person name="Choi A."/>
            <person name="Baek K."/>
        </authorList>
    </citation>
    <scope>NUCLEOTIDE SEQUENCE [LARGE SCALE GENOMIC DNA]</scope>
    <source>
        <strain evidence="1 2">IMCC9719</strain>
    </source>
</reference>